<feature type="transmembrane region" description="Helical" evidence="7">
    <location>
        <begin position="278"/>
        <end position="296"/>
    </location>
</feature>
<evidence type="ECO:0000256" key="2">
    <source>
        <dbReference type="ARBA" id="ARBA00022475"/>
    </source>
</evidence>
<dbReference type="GO" id="GO:0005886">
    <property type="term" value="C:plasma membrane"/>
    <property type="evidence" value="ECO:0007669"/>
    <property type="project" value="UniProtKB-SubCell"/>
</dbReference>
<keyword evidence="3 7" id="KW-0812">Transmembrane</keyword>
<feature type="domain" description="Threonine/serine exporter-like N-terminal" evidence="8">
    <location>
        <begin position="52"/>
        <end position="295"/>
    </location>
</feature>
<feature type="transmembrane region" description="Helical" evidence="7">
    <location>
        <begin position="368"/>
        <end position="386"/>
    </location>
</feature>
<feature type="transmembrane region" description="Helical" evidence="7">
    <location>
        <begin position="398"/>
        <end position="418"/>
    </location>
</feature>
<sequence length="492" mass="52592">MTKVEQLWQRFRGSRSHVATIDAARTSPPPSVLAPVDLTDPTQVAAVMNIGARIGEILIANGTTSSDAIAQIRTVISAYGLHYCHVDITVNTITMNTIIGIERRTPVNVFRVVTMMSENYRKLQEADRLMRSIRAGATRPEVAEKILDDIENEPIPYRNARNLAGWTVMGASVSILLGGDLLMALVGGLTAFLIMGFNKVLSHNSLPYFYHCVLGGFLATIPAALFYDFSASIGHTIVPSQVIASGIIVLLAGLTLVQSLFDGITGSPVTAASRFFQTMLSSGGIVAGVAIGLYFAERMGVGLPPLETMLGKPSLGSAGWRILGGALASASFAVTCFAERQAVIVSGLTAAAGSTIYYVFLIPLGTDAFLATTACAIVIGLAGGLISRSLLINPVITAVAGVTPFLPGSGIYRGLYAVLNEQMVVGMSNIFTAIATCMALAGGVIFGEWVARRIRRPQLYIPYRAFKRAGRLTFQQIRRAEAAARRPRRRRH</sequence>
<evidence type="ECO:0000313" key="11">
    <source>
        <dbReference type="Proteomes" id="UP000215374"/>
    </source>
</evidence>
<reference evidence="10 11" key="1">
    <citation type="submission" date="2017-06" db="EMBL/GenBank/DDBJ databases">
        <authorList>
            <consortium name="Pathogen Informatics"/>
        </authorList>
    </citation>
    <scope>NUCLEOTIDE SEQUENCE [LARGE SCALE GENOMIC DNA]</scope>
    <source>
        <strain evidence="10 11">NCTC13015</strain>
    </source>
</reference>
<dbReference type="RefSeq" id="WP_038592380.1">
    <property type="nucleotide sequence ID" value="NZ_CP009211.1"/>
</dbReference>
<dbReference type="PANTHER" id="PTHR34390:SF2">
    <property type="entry name" value="SUCCINATE TRANSPORTER SUBUNIT YJJP-RELATED"/>
    <property type="match status" value="1"/>
</dbReference>
<protein>
    <submittedName>
        <fullName evidence="10">Amino acid export carrier protein</fullName>
    </submittedName>
</protein>
<dbReference type="Pfam" id="PF12821">
    <property type="entry name" value="ThrE_2"/>
    <property type="match status" value="1"/>
</dbReference>
<dbReference type="AlphaFoldDB" id="A0A240AHM1"/>
<proteinExistence type="inferred from homology"/>
<feature type="transmembrane region" description="Helical" evidence="7">
    <location>
        <begin position="233"/>
        <end position="257"/>
    </location>
</feature>
<dbReference type="EMBL" id="LT906467">
    <property type="protein sequence ID" value="SNV82769.1"/>
    <property type="molecule type" value="Genomic_DNA"/>
</dbReference>
<comment type="subcellular location">
    <subcellularLocation>
        <location evidence="1">Cell membrane</location>
        <topology evidence="1">Multi-pass membrane protein</topology>
    </subcellularLocation>
</comment>
<evidence type="ECO:0000256" key="3">
    <source>
        <dbReference type="ARBA" id="ARBA00022692"/>
    </source>
</evidence>
<gene>
    <name evidence="10" type="primary">thrE</name>
    <name evidence="10" type="ORF">SAMEA4535761_02077</name>
</gene>
<evidence type="ECO:0000256" key="1">
    <source>
        <dbReference type="ARBA" id="ARBA00004651"/>
    </source>
</evidence>
<dbReference type="GO" id="GO:0022857">
    <property type="term" value="F:transmembrane transporter activity"/>
    <property type="evidence" value="ECO:0007669"/>
    <property type="project" value="InterPro"/>
</dbReference>
<keyword evidence="5 7" id="KW-0472">Membrane</keyword>
<feature type="transmembrane region" description="Helical" evidence="7">
    <location>
        <begin position="208"/>
        <end position="227"/>
    </location>
</feature>
<organism evidence="10 11">
    <name type="scientific">Corynebacterium imitans</name>
    <dbReference type="NCBI Taxonomy" id="156978"/>
    <lineage>
        <taxon>Bacteria</taxon>
        <taxon>Bacillati</taxon>
        <taxon>Actinomycetota</taxon>
        <taxon>Actinomycetes</taxon>
        <taxon>Mycobacteriales</taxon>
        <taxon>Corynebacteriaceae</taxon>
        <taxon>Corynebacterium</taxon>
    </lineage>
</organism>
<evidence type="ECO:0000259" key="8">
    <source>
        <dbReference type="Pfam" id="PF06738"/>
    </source>
</evidence>
<evidence type="ECO:0000259" key="9">
    <source>
        <dbReference type="Pfam" id="PF12821"/>
    </source>
</evidence>
<comment type="similarity">
    <text evidence="6">Belongs to the ThrE exporter (TC 2.A.79) family.</text>
</comment>
<evidence type="ECO:0000256" key="6">
    <source>
        <dbReference type="ARBA" id="ARBA00034125"/>
    </source>
</evidence>
<evidence type="ECO:0000313" key="10">
    <source>
        <dbReference type="EMBL" id="SNV82769.1"/>
    </source>
</evidence>
<evidence type="ECO:0000256" key="7">
    <source>
        <dbReference type="SAM" id="Phobius"/>
    </source>
</evidence>
<dbReference type="InterPro" id="IPR024528">
    <property type="entry name" value="ThrE_2"/>
</dbReference>
<dbReference type="InterPro" id="IPR010619">
    <property type="entry name" value="ThrE-like_N"/>
</dbReference>
<keyword evidence="4 7" id="KW-1133">Transmembrane helix</keyword>
<dbReference type="InterPro" id="IPR050539">
    <property type="entry name" value="ThrE_Dicarb/AminoAcid_Exp"/>
</dbReference>
<evidence type="ECO:0000256" key="5">
    <source>
        <dbReference type="ARBA" id="ARBA00023136"/>
    </source>
</evidence>
<keyword evidence="2" id="KW-1003">Cell membrane</keyword>
<feature type="transmembrane region" description="Helical" evidence="7">
    <location>
        <begin position="343"/>
        <end position="362"/>
    </location>
</feature>
<feature type="transmembrane region" description="Helical" evidence="7">
    <location>
        <begin position="163"/>
        <end position="196"/>
    </location>
</feature>
<feature type="transmembrane region" description="Helical" evidence="7">
    <location>
        <begin position="430"/>
        <end position="451"/>
    </location>
</feature>
<dbReference type="NCBIfam" id="NF047720">
    <property type="entry name" value="ThrSerExpThrE"/>
    <property type="match status" value="1"/>
</dbReference>
<feature type="domain" description="Threonine/Serine exporter ThrE" evidence="9">
    <location>
        <begin position="325"/>
        <end position="448"/>
    </location>
</feature>
<dbReference type="PANTHER" id="PTHR34390">
    <property type="entry name" value="UPF0442 PROTEIN YJJB-RELATED"/>
    <property type="match status" value="1"/>
</dbReference>
<dbReference type="Pfam" id="PF06738">
    <property type="entry name" value="ThrE"/>
    <property type="match status" value="1"/>
</dbReference>
<evidence type="ECO:0000256" key="4">
    <source>
        <dbReference type="ARBA" id="ARBA00022989"/>
    </source>
</evidence>
<dbReference type="Proteomes" id="UP000215374">
    <property type="component" value="Chromosome 1"/>
</dbReference>
<name>A0A240AHM1_9CORY</name>
<dbReference type="GO" id="GO:0015744">
    <property type="term" value="P:succinate transport"/>
    <property type="evidence" value="ECO:0007669"/>
    <property type="project" value="TreeGrafter"/>
</dbReference>
<accession>A0A240AHM1</accession>